<dbReference type="CDD" id="cd20684">
    <property type="entry name" value="CdiA-CT_Yk_RNaseA-like"/>
    <property type="match status" value="1"/>
</dbReference>
<protein>
    <recommendedName>
        <fullName evidence="3">Bacterial CdiA-CT RNAse A domain-containing protein</fullName>
    </recommendedName>
</protein>
<name>A0A6G9IBC0_9GAMM</name>
<feature type="domain" description="Bacterial CdiA-CT RNAse A" evidence="3">
    <location>
        <begin position="85"/>
        <end position="195"/>
    </location>
</feature>
<reference evidence="4 5" key="1">
    <citation type="submission" date="2020-03" db="EMBL/GenBank/DDBJ databases">
        <title>Complete genome sequence of Orbus sp. IPMB12 (BCRC 80908).</title>
        <authorList>
            <person name="Lo W.-S."/>
            <person name="Chang T.-H."/>
            <person name="Kuo C.-H."/>
        </authorList>
    </citation>
    <scope>NUCLEOTIDE SEQUENCE [LARGE SCALE GENOMIC DNA]</scope>
    <source>
        <strain evidence="4 5">IPMB12</strain>
    </source>
</reference>
<dbReference type="EMBL" id="CP050253">
    <property type="protein sequence ID" value="QIQ20880.1"/>
    <property type="molecule type" value="Genomic_DNA"/>
</dbReference>
<dbReference type="Proteomes" id="UP000501168">
    <property type="component" value="Chromosome"/>
</dbReference>
<keyword evidence="2" id="KW-0812">Transmembrane</keyword>
<evidence type="ECO:0000256" key="2">
    <source>
        <dbReference type="SAM" id="Phobius"/>
    </source>
</evidence>
<dbReference type="InterPro" id="IPR041436">
    <property type="entry name" value="RNAse_A_bac"/>
</dbReference>
<dbReference type="RefSeq" id="WP_166915110.1">
    <property type="nucleotide sequence ID" value="NZ_CP050253.1"/>
</dbReference>
<dbReference type="Pfam" id="PF18431">
    <property type="entry name" value="RNAse_A_bac"/>
    <property type="match status" value="1"/>
</dbReference>
<evidence type="ECO:0000256" key="1">
    <source>
        <dbReference type="SAM" id="MobiDB-lite"/>
    </source>
</evidence>
<organism evidence="4 5">
    <name type="scientific">Zophobihabitans entericus</name>
    <dbReference type="NCBI Taxonomy" id="1635327"/>
    <lineage>
        <taxon>Bacteria</taxon>
        <taxon>Pseudomonadati</taxon>
        <taxon>Pseudomonadota</taxon>
        <taxon>Gammaproteobacteria</taxon>
        <taxon>Orbales</taxon>
        <taxon>Orbaceae</taxon>
        <taxon>Zophobihabitans</taxon>
    </lineage>
</organism>
<dbReference type="InParanoid" id="A0A6G9IBC0"/>
<dbReference type="KEGG" id="orb:IPMB12_03800"/>
<feature type="compositionally biased region" description="Low complexity" evidence="1">
    <location>
        <begin position="56"/>
        <end position="69"/>
    </location>
</feature>
<keyword evidence="5" id="KW-1185">Reference proteome</keyword>
<keyword evidence="2" id="KW-1133">Transmembrane helix</keyword>
<evidence type="ECO:0000313" key="5">
    <source>
        <dbReference type="Proteomes" id="UP000501168"/>
    </source>
</evidence>
<feature type="transmembrane region" description="Helical" evidence="2">
    <location>
        <begin position="5"/>
        <end position="23"/>
    </location>
</feature>
<sequence>MKKRILYLAAVIFIAIGVMFALLSEKVQYEPVGQPNAPVIESGSTQPTIDSDVIPSRSTGTSSQRSSSQVLVPGGGLLVHEQAGGHLIERHVGRTEQELKERVNSDGVRTASSFYDLVTAEQAVSQAITYNKARIDNYLKNKQREYLAINYRSPTAVGYSYSRGWPSIKEVYGVKVIIGQDNRMPIGYKIITGYPEQ</sequence>
<evidence type="ECO:0000313" key="4">
    <source>
        <dbReference type="EMBL" id="QIQ20880.1"/>
    </source>
</evidence>
<dbReference type="AlphaFoldDB" id="A0A6G9IBC0"/>
<gene>
    <name evidence="4" type="ORF">IPMB12_03800</name>
</gene>
<proteinExistence type="predicted"/>
<feature type="region of interest" description="Disordered" evidence="1">
    <location>
        <begin position="36"/>
        <end position="69"/>
    </location>
</feature>
<accession>A0A6G9IBC0</accession>
<evidence type="ECO:0000259" key="3">
    <source>
        <dbReference type="Pfam" id="PF18431"/>
    </source>
</evidence>
<keyword evidence="2" id="KW-0472">Membrane</keyword>